<feature type="region of interest" description="Disordered" evidence="2">
    <location>
        <begin position="206"/>
        <end position="251"/>
    </location>
</feature>
<proteinExistence type="predicted"/>
<dbReference type="RefSeq" id="WP_354445944.1">
    <property type="nucleotide sequence ID" value="NZ_JBEPSH010000007.1"/>
</dbReference>
<reference evidence="4 5" key="1">
    <citation type="submission" date="2024-06" db="EMBL/GenBank/DDBJ databases">
        <title>Sorghum-associated microbial communities from plants grown in Nebraska, USA.</title>
        <authorList>
            <person name="Schachtman D."/>
        </authorList>
    </citation>
    <scope>NUCLEOTIDE SEQUENCE [LARGE SCALE GENOMIC DNA]</scope>
    <source>
        <strain evidence="4 5">2709</strain>
    </source>
</reference>
<feature type="transmembrane region" description="Helical" evidence="3">
    <location>
        <begin position="147"/>
        <end position="170"/>
    </location>
</feature>
<keyword evidence="3" id="KW-1133">Transmembrane helix</keyword>
<evidence type="ECO:0000256" key="2">
    <source>
        <dbReference type="SAM" id="MobiDB-lite"/>
    </source>
</evidence>
<dbReference type="EMBL" id="JBEPSH010000007">
    <property type="protein sequence ID" value="MET4578581.1"/>
    <property type="molecule type" value="Genomic_DNA"/>
</dbReference>
<keyword evidence="5" id="KW-1185">Reference proteome</keyword>
<feature type="compositionally biased region" description="Low complexity" evidence="2">
    <location>
        <begin position="215"/>
        <end position="249"/>
    </location>
</feature>
<keyword evidence="1" id="KW-0175">Coiled coil</keyword>
<feature type="transmembrane region" description="Helical" evidence="3">
    <location>
        <begin position="72"/>
        <end position="95"/>
    </location>
</feature>
<gene>
    <name evidence="4" type="ORF">ABIE13_003697</name>
</gene>
<accession>A0ABV2QC22</accession>
<feature type="transmembrane region" description="Helical" evidence="3">
    <location>
        <begin position="340"/>
        <end position="360"/>
    </location>
</feature>
<feature type="transmembrane region" description="Helical" evidence="3">
    <location>
        <begin position="116"/>
        <end position="141"/>
    </location>
</feature>
<sequence>MVTAYVESERVVGPGPASIISPSSDTAVSWAAIFAGALAAAILSLLLFMLGIGLGLSSMSVWSGRGADGETIGWAAIAWLAFTQIASAGVGGYIAGRLRTKWQGVHTDEVYFRDTAHGFLAWALATMLMVAVMGSVAGAALTNTVKAAGAVATGAATAAGGATGAVANLARSAVSQSSAVGANRANAGADSESGLHYWASTLLRSGPSTAPRQDMGASNAAATGATPAAAGNGTSSASGMSPGAAAPSGQTAAVSSREVATIFGHSLKTGALSNEDAQYLAQVVSQNTGMAPDAAQARVQKAFSDVKAQMESAKKAAEEAEVKAKQVAEEARKATAYSMLWMFVALLIGAFAASVAATVGGRQRDT</sequence>
<keyword evidence="3" id="KW-0472">Membrane</keyword>
<comment type="caution">
    <text evidence="4">The sequence shown here is derived from an EMBL/GenBank/DDBJ whole genome shotgun (WGS) entry which is preliminary data.</text>
</comment>
<protein>
    <submittedName>
        <fullName evidence="4">Uncharacterized protein</fullName>
    </submittedName>
</protein>
<keyword evidence="3" id="KW-0812">Transmembrane</keyword>
<evidence type="ECO:0000313" key="4">
    <source>
        <dbReference type="EMBL" id="MET4578581.1"/>
    </source>
</evidence>
<organism evidence="4 5">
    <name type="scientific">Ottowia thiooxydans</name>
    <dbReference type="NCBI Taxonomy" id="219182"/>
    <lineage>
        <taxon>Bacteria</taxon>
        <taxon>Pseudomonadati</taxon>
        <taxon>Pseudomonadota</taxon>
        <taxon>Betaproteobacteria</taxon>
        <taxon>Burkholderiales</taxon>
        <taxon>Comamonadaceae</taxon>
        <taxon>Ottowia</taxon>
    </lineage>
</organism>
<dbReference type="Proteomes" id="UP001549320">
    <property type="component" value="Unassembled WGS sequence"/>
</dbReference>
<feature type="transmembrane region" description="Helical" evidence="3">
    <location>
        <begin position="27"/>
        <end position="52"/>
    </location>
</feature>
<feature type="coiled-coil region" evidence="1">
    <location>
        <begin position="303"/>
        <end position="334"/>
    </location>
</feature>
<evidence type="ECO:0000313" key="5">
    <source>
        <dbReference type="Proteomes" id="UP001549320"/>
    </source>
</evidence>
<evidence type="ECO:0000256" key="1">
    <source>
        <dbReference type="SAM" id="Coils"/>
    </source>
</evidence>
<name>A0ABV2QC22_9BURK</name>
<evidence type="ECO:0000256" key="3">
    <source>
        <dbReference type="SAM" id="Phobius"/>
    </source>
</evidence>